<organism evidence="5 6">
    <name type="scientific">Cronartium quercuum f. sp. fusiforme G11</name>
    <dbReference type="NCBI Taxonomy" id="708437"/>
    <lineage>
        <taxon>Eukaryota</taxon>
        <taxon>Fungi</taxon>
        <taxon>Dikarya</taxon>
        <taxon>Basidiomycota</taxon>
        <taxon>Pucciniomycotina</taxon>
        <taxon>Pucciniomycetes</taxon>
        <taxon>Pucciniales</taxon>
        <taxon>Coleosporiaceae</taxon>
        <taxon>Cronartium</taxon>
    </lineage>
</organism>
<evidence type="ECO:0000259" key="4">
    <source>
        <dbReference type="Pfam" id="PF06428"/>
    </source>
</evidence>
<evidence type="ECO:0000256" key="2">
    <source>
        <dbReference type="SAM" id="Coils"/>
    </source>
</evidence>
<gene>
    <name evidence="5" type="ORF">CROQUDRAFT_724913</name>
</gene>
<proteinExistence type="predicted"/>
<feature type="region of interest" description="Disordered" evidence="3">
    <location>
        <begin position="590"/>
        <end position="686"/>
    </location>
</feature>
<keyword evidence="1 2" id="KW-0175">Coiled coil</keyword>
<evidence type="ECO:0000256" key="3">
    <source>
        <dbReference type="SAM" id="MobiDB-lite"/>
    </source>
</evidence>
<dbReference type="InterPro" id="IPR040351">
    <property type="entry name" value="RAB3IL/RAB3IP/Sec2"/>
</dbReference>
<evidence type="ECO:0000256" key="1">
    <source>
        <dbReference type="ARBA" id="ARBA00023054"/>
    </source>
</evidence>
<protein>
    <recommendedName>
        <fullName evidence="4">GDP/GTP exchange factor Sec2 N-terminal domain-containing protein</fullName>
    </recommendedName>
</protein>
<feature type="compositionally biased region" description="Polar residues" evidence="3">
    <location>
        <begin position="590"/>
        <end position="625"/>
    </location>
</feature>
<dbReference type="SUPFAM" id="SSF144284">
    <property type="entry name" value="Sec2 N-terminal region"/>
    <property type="match status" value="1"/>
</dbReference>
<comment type="caution">
    <text evidence="5">The sequence shown here is derived from an EMBL/GenBank/DDBJ whole genome shotgun (WGS) entry which is preliminary data.</text>
</comment>
<keyword evidence="6" id="KW-1185">Reference proteome</keyword>
<dbReference type="InterPro" id="IPR009449">
    <property type="entry name" value="Sec2_N"/>
</dbReference>
<name>A0A9P6NA64_9BASI</name>
<dbReference type="PANTHER" id="PTHR14430:SF0">
    <property type="entry name" value="SEC2P DOMAIN-CONTAINING PROTEIN"/>
    <property type="match status" value="1"/>
</dbReference>
<feature type="coiled-coil region" evidence="2">
    <location>
        <begin position="143"/>
        <end position="191"/>
    </location>
</feature>
<evidence type="ECO:0000313" key="5">
    <source>
        <dbReference type="EMBL" id="KAG0142811.1"/>
    </source>
</evidence>
<feature type="compositionally biased region" description="Low complexity" evidence="3">
    <location>
        <begin position="626"/>
        <end position="642"/>
    </location>
</feature>
<feature type="coiled-coil region" evidence="2">
    <location>
        <begin position="29"/>
        <end position="106"/>
    </location>
</feature>
<dbReference type="Gene3D" id="6.10.140.910">
    <property type="match status" value="1"/>
</dbReference>
<dbReference type="AlphaFoldDB" id="A0A9P6NA64"/>
<dbReference type="Pfam" id="PF25555">
    <property type="entry name" value="RAB3A-like_C"/>
    <property type="match status" value="1"/>
</dbReference>
<dbReference type="Pfam" id="PF06428">
    <property type="entry name" value="Sec2p"/>
    <property type="match status" value="1"/>
</dbReference>
<dbReference type="CDD" id="cd21044">
    <property type="entry name" value="Rab11BD_RAB3IP_like"/>
    <property type="match status" value="1"/>
</dbReference>
<dbReference type="OrthoDB" id="1748564at2759"/>
<dbReference type="GO" id="GO:0070319">
    <property type="term" value="C:Golgi to plasma membrane transport vesicle"/>
    <property type="evidence" value="ECO:0007669"/>
    <property type="project" value="TreeGrafter"/>
</dbReference>
<dbReference type="GO" id="GO:0051286">
    <property type="term" value="C:cell tip"/>
    <property type="evidence" value="ECO:0007669"/>
    <property type="project" value="TreeGrafter"/>
</dbReference>
<feature type="region of interest" description="Disordered" evidence="3">
    <location>
        <begin position="483"/>
        <end position="502"/>
    </location>
</feature>
<feature type="domain" description="GDP/GTP exchange factor Sec2 N-terminal" evidence="4">
    <location>
        <begin position="45"/>
        <end position="180"/>
    </location>
</feature>
<accession>A0A9P6NA64</accession>
<dbReference type="EMBL" id="MU167337">
    <property type="protein sequence ID" value="KAG0142811.1"/>
    <property type="molecule type" value="Genomic_DNA"/>
</dbReference>
<feature type="compositionally biased region" description="Polar residues" evidence="3">
    <location>
        <begin position="653"/>
        <end position="670"/>
    </location>
</feature>
<dbReference type="PANTHER" id="PTHR14430">
    <property type="entry name" value="RABIN3-RELATED"/>
    <property type="match status" value="1"/>
</dbReference>
<dbReference type="GO" id="GO:0006887">
    <property type="term" value="P:exocytosis"/>
    <property type="evidence" value="ECO:0007669"/>
    <property type="project" value="TreeGrafter"/>
</dbReference>
<dbReference type="Proteomes" id="UP000886653">
    <property type="component" value="Unassembled WGS sequence"/>
</dbReference>
<reference evidence="5" key="1">
    <citation type="submission" date="2013-11" db="EMBL/GenBank/DDBJ databases">
        <title>Genome sequence of the fusiform rust pathogen reveals effectors for host alternation and coevolution with pine.</title>
        <authorList>
            <consortium name="DOE Joint Genome Institute"/>
            <person name="Smith K."/>
            <person name="Pendleton A."/>
            <person name="Kubisiak T."/>
            <person name="Anderson C."/>
            <person name="Salamov A."/>
            <person name="Aerts A."/>
            <person name="Riley R."/>
            <person name="Clum A."/>
            <person name="Lindquist E."/>
            <person name="Ence D."/>
            <person name="Campbell M."/>
            <person name="Kronenberg Z."/>
            <person name="Feau N."/>
            <person name="Dhillon B."/>
            <person name="Hamelin R."/>
            <person name="Burleigh J."/>
            <person name="Smith J."/>
            <person name="Yandell M."/>
            <person name="Nelson C."/>
            <person name="Grigoriev I."/>
            <person name="Davis J."/>
        </authorList>
    </citation>
    <scope>NUCLEOTIDE SEQUENCE</scope>
    <source>
        <strain evidence="5">G11</strain>
    </source>
</reference>
<sequence length="745" mass="83784">MANSDLNQTEIEIQSNQINPKVSELSVQLAQLNAKLVKSFERIADLEDELHDLTVKHDQVKSRNQVLELEANQHEEALKGGLLVESANVQAELQRLTQRALQEAEKRSQSEASLSTINKELDDLSASLFSEANKLVANEKLQRIKSERKVIEVEEAMKRVEELIESRRDQLNDLRNSLEDAERERDEYKSKLFASFQTLDSNEIDNSSISDGILISDQKLSIKSSNPTLAINSPTDAVISPNLNLDFRGSITSGLKSPSFFQQQQQQNPKVMEDILPFQEFLQFTKYLIRTRTDLLSRPTNQPLSFGESYSVVINNISPSTPINKESPTPTSVSPNELLTPALTLSQHLSQPFLKRCIEEDSDPTLRLDLAPGLNFLSRRGIFTSLIEGNLVIEPVWSENEFEKCSMCGCSLNKWLPDRRRNDTSIANDGSASSTMRKMLGGATSWSFSTLNRSNKRPSISSSTFIPRPSSLSANVLRNISLPITPSGRHSPTNREEEQEEEEEAIYVHTFRVTDTSVNRYPICPTYCLARLRSVCDLWTYLRSISRGLLLDDHSKFVNRPIGSSKDRQGLGMAYDSKLRLFKQQQNAQHSLESVIDQSSEIHNTNSVPSVKSSPQAKINSPSPLNDSTSTTDSITNQITSNEHLSNEKSVNEQRSPSPNLITHTKTLSLNAPPPPIPHHSPTRSRSIPLFQSSHSTDSLQISSHRTSIIEEDDNDNWEERCWIQLVKLKKQMFYKRVGISSSSI</sequence>
<dbReference type="GO" id="GO:0005085">
    <property type="term" value="F:guanyl-nucleotide exchange factor activity"/>
    <property type="evidence" value="ECO:0007669"/>
    <property type="project" value="InterPro"/>
</dbReference>
<evidence type="ECO:0000313" key="6">
    <source>
        <dbReference type="Proteomes" id="UP000886653"/>
    </source>
</evidence>